<sequence length="170" mass="19403">MAVEVNFCLYLVDNDLIELNEQEIESSFDKYSSYLRDTQSIDGAILIKSHDKKDVIIQDELWVIAQNFCFSSILDLLQKQKECFVYHYFSSYGQIVLISLTDCIRVMGDAIPIESFTTSELLPALYRCGERILNLLHKLQEAGCVDIYTESLEALAKEALQVLQANDMLS</sequence>
<accession>A0AAJ6NWG1</accession>
<dbReference type="Proteomes" id="UP001223520">
    <property type="component" value="Chromosome"/>
</dbReference>
<evidence type="ECO:0000313" key="2">
    <source>
        <dbReference type="Proteomes" id="UP001223520"/>
    </source>
</evidence>
<name>A0AAJ6NWG1_9CYAN</name>
<reference evidence="1 2" key="1">
    <citation type="journal article" date="2023" name="Limnol Oceanogr Lett">
        <title>Environmental adaptations by the intertidal Antarctic cyanobacterium Halotia branconii CENA392 as revealed using long-read genome sequencing.</title>
        <authorList>
            <person name="Dextro R.B."/>
            <person name="Delbaje E."/>
            <person name="Freitas P.N.N."/>
            <person name="Geraldes V."/>
            <person name="Pinto E."/>
            <person name="Long P.F."/>
            <person name="Fiore M.F."/>
        </authorList>
    </citation>
    <scope>NUCLEOTIDE SEQUENCE [LARGE SCALE GENOMIC DNA]</scope>
    <source>
        <strain evidence="1 2">CENA392</strain>
    </source>
</reference>
<evidence type="ECO:0000313" key="1">
    <source>
        <dbReference type="EMBL" id="WGV28009.1"/>
    </source>
</evidence>
<keyword evidence="2" id="KW-1185">Reference proteome</keyword>
<dbReference type="RefSeq" id="WP_281485243.1">
    <property type="nucleotide sequence ID" value="NZ_CP124543.1"/>
</dbReference>
<protein>
    <submittedName>
        <fullName evidence="1">Uncharacterized protein</fullName>
    </submittedName>
</protein>
<dbReference type="KEGG" id="hbq:QI031_11230"/>
<dbReference type="AlphaFoldDB" id="A0AAJ6NWG1"/>
<dbReference type="EMBL" id="CP124543">
    <property type="protein sequence ID" value="WGV28009.1"/>
    <property type="molecule type" value="Genomic_DNA"/>
</dbReference>
<proteinExistence type="predicted"/>
<gene>
    <name evidence="1" type="ORF">QI031_11230</name>
</gene>
<organism evidence="1 2">
    <name type="scientific">Halotia branconii CENA392</name>
    <dbReference type="NCBI Taxonomy" id="1539056"/>
    <lineage>
        <taxon>Bacteria</taxon>
        <taxon>Bacillati</taxon>
        <taxon>Cyanobacteriota</taxon>
        <taxon>Cyanophyceae</taxon>
        <taxon>Nostocales</taxon>
        <taxon>Nodulariaceae</taxon>
        <taxon>Halotia</taxon>
    </lineage>
</organism>